<dbReference type="Pfam" id="PF04883">
    <property type="entry name" value="HK97-gp10_like"/>
    <property type="match status" value="1"/>
</dbReference>
<dbReference type="InterPro" id="IPR010064">
    <property type="entry name" value="HK97-gp10_tail"/>
</dbReference>
<evidence type="ECO:0000313" key="1">
    <source>
        <dbReference type="EMBL" id="DAD97916.1"/>
    </source>
</evidence>
<dbReference type="EMBL" id="BK015250">
    <property type="protein sequence ID" value="DAD97916.1"/>
    <property type="molecule type" value="Genomic_DNA"/>
</dbReference>
<name>A0A8S5NU80_9CAUD</name>
<protein>
    <submittedName>
        <fullName evidence="1">Putative tail component</fullName>
    </submittedName>
</protein>
<proteinExistence type="predicted"/>
<accession>A0A8S5NU80</accession>
<sequence>MGVNFDLKDFTDFKDSLIKLSQSGNIQAFNKKVVENMASVYVREAKLNTPVGKRSVKFMQHGKIQTKYFDSEHTRQSWSIGKYQLNNQSGKVEVFNTSSYASFLNDGHRQEVGRFLPWIGQSKGGVMQGGRLKKPWVDGAYMHEKAEKVVNKNAKRIMEITLKKWVKDHGGY</sequence>
<reference evidence="1" key="1">
    <citation type="journal article" date="2021" name="Proc. Natl. Acad. Sci. U.S.A.">
        <title>A Catalog of Tens of Thousands of Viruses from Human Metagenomes Reveals Hidden Associations with Chronic Diseases.</title>
        <authorList>
            <person name="Tisza M.J."/>
            <person name="Buck C.B."/>
        </authorList>
    </citation>
    <scope>NUCLEOTIDE SEQUENCE</scope>
    <source>
        <strain evidence="1">CtybZ1</strain>
    </source>
</reference>
<organism evidence="1">
    <name type="scientific">Siphoviridae sp. ctybZ1</name>
    <dbReference type="NCBI Taxonomy" id="2825746"/>
    <lineage>
        <taxon>Viruses</taxon>
        <taxon>Duplodnaviria</taxon>
        <taxon>Heunggongvirae</taxon>
        <taxon>Uroviricota</taxon>
        <taxon>Caudoviricetes</taxon>
    </lineage>
</organism>